<dbReference type="Pfam" id="PF20260">
    <property type="entry name" value="PUA_4"/>
    <property type="match status" value="1"/>
</dbReference>
<dbReference type="SUPFAM" id="SSF75217">
    <property type="entry name" value="alpha/beta knot"/>
    <property type="match status" value="1"/>
</dbReference>
<feature type="domain" description="Ribosomal RNA small subunit methyltransferase E methyltransferase" evidence="13">
    <location>
        <begin position="73"/>
        <end position="243"/>
    </location>
</feature>
<proteinExistence type="inferred from homology"/>
<evidence type="ECO:0000259" key="13">
    <source>
        <dbReference type="Pfam" id="PF04452"/>
    </source>
</evidence>
<dbReference type="OrthoDB" id="9815641at2"/>
<evidence type="ECO:0000256" key="5">
    <source>
        <dbReference type="ARBA" id="ARBA00022490"/>
    </source>
</evidence>
<dbReference type="InterPro" id="IPR029026">
    <property type="entry name" value="tRNA_m1G_MTases_N"/>
</dbReference>
<keyword evidence="9 12" id="KW-0949">S-adenosyl-L-methionine</keyword>
<evidence type="ECO:0000256" key="8">
    <source>
        <dbReference type="ARBA" id="ARBA00022679"/>
    </source>
</evidence>
<keyword evidence="6 12" id="KW-0698">rRNA processing</keyword>
<dbReference type="Pfam" id="PF04452">
    <property type="entry name" value="Methyltrans_RNA"/>
    <property type="match status" value="1"/>
</dbReference>
<keyword evidence="16" id="KW-1185">Reference proteome</keyword>
<dbReference type="NCBIfam" id="TIGR00046">
    <property type="entry name" value="RsmE family RNA methyltransferase"/>
    <property type="match status" value="1"/>
</dbReference>
<dbReference type="InterPro" id="IPR006700">
    <property type="entry name" value="RsmE"/>
</dbReference>
<evidence type="ECO:0000256" key="10">
    <source>
        <dbReference type="ARBA" id="ARBA00025699"/>
    </source>
</evidence>
<dbReference type="PIRSF" id="PIRSF015601">
    <property type="entry name" value="MTase_slr0722"/>
    <property type="match status" value="1"/>
</dbReference>
<dbReference type="Gene3D" id="2.40.240.20">
    <property type="entry name" value="Hypothetical PUA domain-like, domain 1"/>
    <property type="match status" value="1"/>
</dbReference>
<keyword evidence="5 12" id="KW-0963">Cytoplasm</keyword>
<dbReference type="PANTHER" id="PTHR30027:SF3">
    <property type="entry name" value="16S RRNA (URACIL(1498)-N(3))-METHYLTRANSFERASE"/>
    <property type="match status" value="1"/>
</dbReference>
<evidence type="ECO:0000256" key="4">
    <source>
        <dbReference type="ARBA" id="ARBA00013673"/>
    </source>
</evidence>
<evidence type="ECO:0000256" key="1">
    <source>
        <dbReference type="ARBA" id="ARBA00004496"/>
    </source>
</evidence>
<dbReference type="InterPro" id="IPR046886">
    <property type="entry name" value="RsmE_MTase_dom"/>
</dbReference>
<dbReference type="EMBL" id="LRFC01000002">
    <property type="protein sequence ID" value="KZE68429.1"/>
    <property type="molecule type" value="Genomic_DNA"/>
</dbReference>
<evidence type="ECO:0000256" key="12">
    <source>
        <dbReference type="PIRNR" id="PIRNR015601"/>
    </source>
</evidence>
<evidence type="ECO:0000256" key="3">
    <source>
        <dbReference type="ARBA" id="ARBA00012328"/>
    </source>
</evidence>
<accession>A0A165P0B7</accession>
<protein>
    <recommendedName>
        <fullName evidence="4 12">Ribosomal RNA small subunit methyltransferase E</fullName>
        <ecNumber evidence="3 12">2.1.1.193</ecNumber>
    </recommendedName>
</protein>
<comment type="similarity">
    <text evidence="2 12">Belongs to the RNA methyltransferase RsmE family.</text>
</comment>
<comment type="subcellular location">
    <subcellularLocation>
        <location evidence="1 12">Cytoplasm</location>
    </subcellularLocation>
</comment>
<dbReference type="EC" id="2.1.1.193" evidence="3 12"/>
<dbReference type="InterPro" id="IPR015947">
    <property type="entry name" value="PUA-like_sf"/>
</dbReference>
<dbReference type="GO" id="GO:0070042">
    <property type="term" value="F:rRNA (uridine-N3-)-methyltransferase activity"/>
    <property type="evidence" value="ECO:0007669"/>
    <property type="project" value="TreeGrafter"/>
</dbReference>
<feature type="domain" description="Ribosomal RNA small subunit methyltransferase E PUA-like" evidence="14">
    <location>
        <begin position="18"/>
        <end position="64"/>
    </location>
</feature>
<evidence type="ECO:0000259" key="14">
    <source>
        <dbReference type="Pfam" id="PF20260"/>
    </source>
</evidence>
<evidence type="ECO:0000313" key="16">
    <source>
        <dbReference type="Proteomes" id="UP000076567"/>
    </source>
</evidence>
<dbReference type="PANTHER" id="PTHR30027">
    <property type="entry name" value="RIBOSOMAL RNA SMALL SUBUNIT METHYLTRANSFERASE E"/>
    <property type="match status" value="1"/>
</dbReference>
<evidence type="ECO:0000313" key="15">
    <source>
        <dbReference type="EMBL" id="KZE68429.1"/>
    </source>
</evidence>
<dbReference type="CDD" id="cd18084">
    <property type="entry name" value="RsmE-like"/>
    <property type="match status" value="1"/>
</dbReference>
<evidence type="ECO:0000256" key="2">
    <source>
        <dbReference type="ARBA" id="ARBA00005528"/>
    </source>
</evidence>
<keyword evidence="8 12" id="KW-0808">Transferase</keyword>
<dbReference type="GO" id="GO:0005737">
    <property type="term" value="C:cytoplasm"/>
    <property type="evidence" value="ECO:0007669"/>
    <property type="project" value="UniProtKB-SubCell"/>
</dbReference>
<reference evidence="16" key="1">
    <citation type="submission" date="2016-01" db="EMBL/GenBank/DDBJ databases">
        <title>Draft genome of Chromobacterium sp. F49.</title>
        <authorList>
            <person name="Hong K.W."/>
        </authorList>
    </citation>
    <scope>NUCLEOTIDE SEQUENCE [LARGE SCALE GENOMIC DNA]</scope>
    <source>
        <strain evidence="16">P7IIIA</strain>
    </source>
</reference>
<keyword evidence="7 12" id="KW-0489">Methyltransferase</keyword>
<organism evidence="15 16">
    <name type="scientific">Fictibacillus phosphorivorans</name>
    <dbReference type="NCBI Taxonomy" id="1221500"/>
    <lineage>
        <taxon>Bacteria</taxon>
        <taxon>Bacillati</taxon>
        <taxon>Bacillota</taxon>
        <taxon>Bacilli</taxon>
        <taxon>Bacillales</taxon>
        <taxon>Fictibacillaceae</taxon>
        <taxon>Fictibacillus</taxon>
    </lineage>
</organism>
<gene>
    <name evidence="15" type="ORF">AWM68_16260</name>
</gene>
<dbReference type="RefSeq" id="WP_066237657.1">
    <property type="nucleotide sequence ID" value="NZ_LRFC01000002.1"/>
</dbReference>
<evidence type="ECO:0000256" key="9">
    <source>
        <dbReference type="ARBA" id="ARBA00022691"/>
    </source>
</evidence>
<dbReference type="GO" id="GO:0070475">
    <property type="term" value="P:rRNA base methylation"/>
    <property type="evidence" value="ECO:0007669"/>
    <property type="project" value="TreeGrafter"/>
</dbReference>
<dbReference type="AlphaFoldDB" id="A0A165P0B7"/>
<comment type="function">
    <text evidence="10 12">Specifically methylates the N3 position of the uracil ring of uridine 1498 (m3U1498) in 16S rRNA. Acts on the fully assembled 30S ribosomal subunit.</text>
</comment>
<dbReference type="SUPFAM" id="SSF88697">
    <property type="entry name" value="PUA domain-like"/>
    <property type="match status" value="1"/>
</dbReference>
<evidence type="ECO:0000256" key="7">
    <source>
        <dbReference type="ARBA" id="ARBA00022603"/>
    </source>
</evidence>
<dbReference type="NCBIfam" id="NF008691">
    <property type="entry name" value="PRK11713.1-4"/>
    <property type="match status" value="1"/>
</dbReference>
<dbReference type="Gene3D" id="3.40.1280.10">
    <property type="match status" value="1"/>
</dbReference>
<dbReference type="InterPro" id="IPR046887">
    <property type="entry name" value="RsmE_PUA-like"/>
</dbReference>
<evidence type="ECO:0000256" key="6">
    <source>
        <dbReference type="ARBA" id="ARBA00022552"/>
    </source>
</evidence>
<name>A0A165P0B7_9BACL</name>
<comment type="caution">
    <text evidence="15">The sequence shown here is derived from an EMBL/GenBank/DDBJ whole genome shotgun (WGS) entry which is preliminary data.</text>
</comment>
<evidence type="ECO:0000256" key="11">
    <source>
        <dbReference type="ARBA" id="ARBA00047944"/>
    </source>
</evidence>
<sequence length="250" mass="28074">MQRYFVPRDNWRDDRVIITGEDAKHILRVMRMQDGDQIICSDNGGRTSLCEIVELGGNIVEVQVVKDVETQAEMPVFVTIAQGLPKGDKLEYIVQKGTELGAVSFFPFAADRSVVKWDEKKAVKKQERLEKIAKEAAEQSHRSRVPEIQKPGSFSDLLKMAEQYNIKIVAFEEEAKQRESSRFASVLNSASREDSILCVIGPEGGISEKEAISLREHGFVLCGLGPRILRTETAPLYMLSAISYHFELKG</sequence>
<dbReference type="NCBIfam" id="NF008692">
    <property type="entry name" value="PRK11713.1-5"/>
    <property type="match status" value="1"/>
</dbReference>
<comment type="catalytic activity">
    <reaction evidence="11 12">
        <text>uridine(1498) in 16S rRNA + S-adenosyl-L-methionine = N(3)-methyluridine(1498) in 16S rRNA + S-adenosyl-L-homocysteine + H(+)</text>
        <dbReference type="Rhea" id="RHEA:42920"/>
        <dbReference type="Rhea" id="RHEA-COMP:10283"/>
        <dbReference type="Rhea" id="RHEA-COMP:10284"/>
        <dbReference type="ChEBI" id="CHEBI:15378"/>
        <dbReference type="ChEBI" id="CHEBI:57856"/>
        <dbReference type="ChEBI" id="CHEBI:59789"/>
        <dbReference type="ChEBI" id="CHEBI:65315"/>
        <dbReference type="ChEBI" id="CHEBI:74502"/>
        <dbReference type="EC" id="2.1.1.193"/>
    </reaction>
</comment>
<dbReference type="InterPro" id="IPR029028">
    <property type="entry name" value="Alpha/beta_knot_MTases"/>
</dbReference>
<dbReference type="Proteomes" id="UP000076567">
    <property type="component" value="Unassembled WGS sequence"/>
</dbReference>